<dbReference type="AlphaFoldDB" id="A0A0C2WZX0"/>
<reference evidence="1 2" key="1">
    <citation type="submission" date="2014-04" db="EMBL/GenBank/DDBJ databases">
        <title>Evolutionary Origins and Diversification of the Mycorrhizal Mutualists.</title>
        <authorList>
            <consortium name="DOE Joint Genome Institute"/>
            <consortium name="Mycorrhizal Genomics Consortium"/>
            <person name="Kohler A."/>
            <person name="Kuo A."/>
            <person name="Nagy L.G."/>
            <person name="Floudas D."/>
            <person name="Copeland A."/>
            <person name="Barry K.W."/>
            <person name="Cichocki N."/>
            <person name="Veneault-Fourrey C."/>
            <person name="LaButti K."/>
            <person name="Lindquist E.A."/>
            <person name="Lipzen A."/>
            <person name="Lundell T."/>
            <person name="Morin E."/>
            <person name="Murat C."/>
            <person name="Riley R."/>
            <person name="Ohm R."/>
            <person name="Sun H."/>
            <person name="Tunlid A."/>
            <person name="Henrissat B."/>
            <person name="Grigoriev I.V."/>
            <person name="Hibbett D.S."/>
            <person name="Martin F."/>
        </authorList>
    </citation>
    <scope>NUCLEOTIDE SEQUENCE [LARGE SCALE GENOMIC DNA]</scope>
    <source>
        <strain evidence="1 2">Koide BX008</strain>
    </source>
</reference>
<dbReference type="InParanoid" id="A0A0C2WZX0"/>
<dbReference type="Proteomes" id="UP000054549">
    <property type="component" value="Unassembled WGS sequence"/>
</dbReference>
<proteinExistence type="predicted"/>
<accession>A0A0C2WZX0</accession>
<gene>
    <name evidence="1" type="ORF">M378DRAFT_199371</name>
</gene>
<evidence type="ECO:0000313" key="1">
    <source>
        <dbReference type="EMBL" id="KIL61963.1"/>
    </source>
</evidence>
<protein>
    <submittedName>
        <fullName evidence="1">Uncharacterized protein</fullName>
    </submittedName>
</protein>
<sequence>MFTQTKIIQVDKKYPEDFRSCLCGSRNAVGNTAPSTTDRYDGISEPASTTGTTLKAMPVAEVIPFVSNMLFILRKDSEVAAMGAQLNRRGPYRFCLYHSHEDGDNGGYRVGKIKSTDSLLVTAATMTGSMEVGRLYQPHAS</sequence>
<name>A0A0C2WZX0_AMAMK</name>
<dbReference type="HOGENOM" id="CLU_1824825_0_0_1"/>
<keyword evidence="2" id="KW-1185">Reference proteome</keyword>
<evidence type="ECO:0000313" key="2">
    <source>
        <dbReference type="Proteomes" id="UP000054549"/>
    </source>
</evidence>
<dbReference type="EMBL" id="KN818277">
    <property type="protein sequence ID" value="KIL61963.1"/>
    <property type="molecule type" value="Genomic_DNA"/>
</dbReference>
<organism evidence="1 2">
    <name type="scientific">Amanita muscaria (strain Koide BX008)</name>
    <dbReference type="NCBI Taxonomy" id="946122"/>
    <lineage>
        <taxon>Eukaryota</taxon>
        <taxon>Fungi</taxon>
        <taxon>Dikarya</taxon>
        <taxon>Basidiomycota</taxon>
        <taxon>Agaricomycotina</taxon>
        <taxon>Agaricomycetes</taxon>
        <taxon>Agaricomycetidae</taxon>
        <taxon>Agaricales</taxon>
        <taxon>Pluteineae</taxon>
        <taxon>Amanitaceae</taxon>
        <taxon>Amanita</taxon>
    </lineage>
</organism>